<keyword evidence="1" id="KW-0812">Transmembrane</keyword>
<evidence type="ECO:0000259" key="2">
    <source>
        <dbReference type="Pfam" id="PF14258"/>
    </source>
</evidence>
<keyword evidence="1" id="KW-1133">Transmembrane helix</keyword>
<feature type="domain" description="DUF4350" evidence="2">
    <location>
        <begin position="87"/>
        <end position="233"/>
    </location>
</feature>
<dbReference type="Pfam" id="PF14258">
    <property type="entry name" value="DUF4350"/>
    <property type="match status" value="1"/>
</dbReference>
<dbReference type="InterPro" id="IPR025646">
    <property type="entry name" value="DUF4350"/>
</dbReference>
<dbReference type="RefSeq" id="WP_108373053.1">
    <property type="nucleotide sequence ID" value="NZ_CP028811.1"/>
</dbReference>
<protein>
    <recommendedName>
        <fullName evidence="2">DUF4350 domain-containing protein</fullName>
    </recommendedName>
</protein>
<sequence length="398" mass="45520">MSRTIKIYIALIVMLVVLIAVLDSSQPKPIDWSATYGITEKKPFGLYIFDKEIRGIFRPNTVTPVSVTAYEYFLPTYAGDSAKHFGGPRKTFVSIAGGELLDKESVSALLAFVADGNHAFISAKRLPVWLLDTLRLKARYDCESTEGIYNWVANPNLGTKKYHIYEGRCNGYFSELDTLHTEVLGYQSGDTAKVNFVKVPFKKGSVILHTQPAAFTNFHLLKDDHAEYAEKVLAYIPKNDILWYVKGQDGDRKSQSMFRIILGNPQLTWAWYIFLFGLVGFLIFNAKRKQRIVPIIRPLENTTIDFAKTIGNLYFQEGDHDNIIEKKIIYFLEKVRQDYMIDTAVLDEQFVRKLQLKSGKNIEDIEHLVYLIRKSRSDYRAVESDLIEISQAIEKIVS</sequence>
<dbReference type="KEGG" id="fmg:HYN48_14665"/>
<dbReference type="Proteomes" id="UP000244193">
    <property type="component" value="Chromosome"/>
</dbReference>
<gene>
    <name evidence="3" type="ORF">HYN48_14665</name>
</gene>
<dbReference type="AlphaFoldDB" id="A0A2S0RJ40"/>
<accession>A0A2S0RJ40</accession>
<evidence type="ECO:0000313" key="4">
    <source>
        <dbReference type="Proteomes" id="UP000244193"/>
    </source>
</evidence>
<feature type="transmembrane region" description="Helical" evidence="1">
    <location>
        <begin position="269"/>
        <end position="286"/>
    </location>
</feature>
<organism evidence="3 4">
    <name type="scientific">Flavobacterium magnum</name>
    <dbReference type="NCBI Taxonomy" id="2162713"/>
    <lineage>
        <taxon>Bacteria</taxon>
        <taxon>Pseudomonadati</taxon>
        <taxon>Bacteroidota</taxon>
        <taxon>Flavobacteriia</taxon>
        <taxon>Flavobacteriales</taxon>
        <taxon>Flavobacteriaceae</taxon>
        <taxon>Flavobacterium</taxon>
    </lineage>
</organism>
<evidence type="ECO:0000313" key="3">
    <source>
        <dbReference type="EMBL" id="AWA31238.1"/>
    </source>
</evidence>
<evidence type="ECO:0000256" key="1">
    <source>
        <dbReference type="SAM" id="Phobius"/>
    </source>
</evidence>
<reference evidence="3 4" key="1">
    <citation type="submission" date="2018-04" db="EMBL/GenBank/DDBJ databases">
        <title>Genome sequencing of Flavobacterium sp. HYN0048.</title>
        <authorList>
            <person name="Yi H."/>
            <person name="Baek C."/>
        </authorList>
    </citation>
    <scope>NUCLEOTIDE SEQUENCE [LARGE SCALE GENOMIC DNA]</scope>
    <source>
        <strain evidence="3 4">HYN0048</strain>
    </source>
</reference>
<dbReference type="OrthoDB" id="1111222at2"/>
<proteinExistence type="predicted"/>
<dbReference type="EMBL" id="CP028811">
    <property type="protein sequence ID" value="AWA31238.1"/>
    <property type="molecule type" value="Genomic_DNA"/>
</dbReference>
<keyword evidence="1" id="KW-0472">Membrane</keyword>
<name>A0A2S0RJ40_9FLAO</name>
<keyword evidence="4" id="KW-1185">Reference proteome</keyword>